<sequence>MYKIDFTRNNIIFCIENRIMFSLINIIAFILCIYVIYSIVEMCKSQYYTMESFININNDKNWVIIIFRQFIFAIIAIMLYVVINDLQNNHPVKTKKFGKIVPI</sequence>
<name>A0A6C0EQV6_9ZZZZ</name>
<evidence type="ECO:0000256" key="1">
    <source>
        <dbReference type="SAM" id="Phobius"/>
    </source>
</evidence>
<evidence type="ECO:0000313" key="2">
    <source>
        <dbReference type="EMBL" id="QHT31584.1"/>
    </source>
</evidence>
<keyword evidence="1" id="KW-0812">Transmembrane</keyword>
<protein>
    <submittedName>
        <fullName evidence="2">Uncharacterized protein</fullName>
    </submittedName>
</protein>
<keyword evidence="1" id="KW-1133">Transmembrane helix</keyword>
<accession>A0A6C0EQV6</accession>
<reference evidence="2" key="1">
    <citation type="journal article" date="2020" name="Nature">
        <title>Giant virus diversity and host interactions through global metagenomics.</title>
        <authorList>
            <person name="Schulz F."/>
            <person name="Roux S."/>
            <person name="Paez-Espino D."/>
            <person name="Jungbluth S."/>
            <person name="Walsh D.A."/>
            <person name="Denef V.J."/>
            <person name="McMahon K.D."/>
            <person name="Konstantinidis K.T."/>
            <person name="Eloe-Fadrosh E.A."/>
            <person name="Kyrpides N.C."/>
            <person name="Woyke T."/>
        </authorList>
    </citation>
    <scope>NUCLEOTIDE SEQUENCE</scope>
    <source>
        <strain evidence="2">GVMAG-M-3300009155-48</strain>
    </source>
</reference>
<keyword evidence="1" id="KW-0472">Membrane</keyword>
<dbReference type="EMBL" id="MN738924">
    <property type="protein sequence ID" value="QHT31584.1"/>
    <property type="molecule type" value="Genomic_DNA"/>
</dbReference>
<feature type="transmembrane region" description="Helical" evidence="1">
    <location>
        <begin position="61"/>
        <end position="83"/>
    </location>
</feature>
<dbReference type="AlphaFoldDB" id="A0A6C0EQV6"/>
<organism evidence="2">
    <name type="scientific">viral metagenome</name>
    <dbReference type="NCBI Taxonomy" id="1070528"/>
    <lineage>
        <taxon>unclassified sequences</taxon>
        <taxon>metagenomes</taxon>
        <taxon>organismal metagenomes</taxon>
    </lineage>
</organism>
<feature type="transmembrane region" description="Helical" evidence="1">
    <location>
        <begin position="20"/>
        <end position="40"/>
    </location>
</feature>
<proteinExistence type="predicted"/>